<dbReference type="EMBL" id="FNJH01000005">
    <property type="protein sequence ID" value="SDP59628.1"/>
    <property type="molecule type" value="Genomic_DNA"/>
</dbReference>
<evidence type="ECO:0000313" key="2">
    <source>
        <dbReference type="EMBL" id="SDP59628.1"/>
    </source>
</evidence>
<gene>
    <name evidence="2" type="ORF">SAMN05216596_105342</name>
</gene>
<organism evidence="2 3">
    <name type="scientific">Pseudomonas congelans</name>
    <dbReference type="NCBI Taxonomy" id="200452"/>
    <lineage>
        <taxon>Bacteria</taxon>
        <taxon>Pseudomonadati</taxon>
        <taxon>Pseudomonadota</taxon>
        <taxon>Gammaproteobacteria</taxon>
        <taxon>Pseudomonadales</taxon>
        <taxon>Pseudomonadaceae</taxon>
        <taxon>Pseudomonas</taxon>
    </lineage>
</organism>
<dbReference type="RefSeq" id="WP_054992759.1">
    <property type="nucleotide sequence ID" value="NZ_FNJH01000005.1"/>
</dbReference>
<evidence type="ECO:0000256" key="1">
    <source>
        <dbReference type="ARBA" id="ARBA00023125"/>
    </source>
</evidence>
<dbReference type="Proteomes" id="UP000183042">
    <property type="component" value="Unassembled WGS sequence"/>
</dbReference>
<proteinExistence type="predicted"/>
<comment type="caution">
    <text evidence="2">The sequence shown here is derived from an EMBL/GenBank/DDBJ whole genome shotgun (WGS) entry which is preliminary data.</text>
</comment>
<dbReference type="GeneID" id="65076880"/>
<dbReference type="InterPro" id="IPR011010">
    <property type="entry name" value="DNA_brk_join_enz"/>
</dbReference>
<keyword evidence="1" id="KW-0238">DNA-binding</keyword>
<dbReference type="InterPro" id="IPR010998">
    <property type="entry name" value="Integrase_recombinase_N"/>
</dbReference>
<sequence>MGRDRGLSSKRKASAQSALRRHLVPRLQDVELEALTSPALDRLLMWPLQERYELSFVRSVYGVLAVAFRQATRLALLGSNPMEARYS</sequence>
<dbReference type="Gene3D" id="1.10.150.130">
    <property type="match status" value="1"/>
</dbReference>
<name>A0A1H0U0Y5_9PSED</name>
<evidence type="ECO:0000313" key="3">
    <source>
        <dbReference type="Proteomes" id="UP000183042"/>
    </source>
</evidence>
<protein>
    <submittedName>
        <fullName evidence="2">Uncharacterized protein</fullName>
    </submittedName>
</protein>
<accession>A0A1H0U0Y5</accession>
<keyword evidence="3" id="KW-1185">Reference proteome</keyword>
<dbReference type="SUPFAM" id="SSF56349">
    <property type="entry name" value="DNA breaking-rejoining enzymes"/>
    <property type="match status" value="1"/>
</dbReference>
<reference evidence="2 3" key="1">
    <citation type="submission" date="2016-10" db="EMBL/GenBank/DDBJ databases">
        <authorList>
            <person name="Varghese N."/>
            <person name="Submissions S."/>
        </authorList>
    </citation>
    <scope>NUCLEOTIDE SEQUENCE [LARGE SCALE GENOMIC DNA]</scope>
    <source>
        <strain evidence="2 3">DSM 14939</strain>
    </source>
</reference>